<protein>
    <submittedName>
        <fullName evidence="2">Xylose isomerase domain protein TIM barrel</fullName>
    </submittedName>
</protein>
<dbReference type="SUPFAM" id="SSF51658">
    <property type="entry name" value="Xylose isomerase-like"/>
    <property type="match status" value="1"/>
</dbReference>
<organism evidence="2 3">
    <name type="scientific">Coraliomargarita akajimensis (strain DSM 45221 / IAM 15411 / JCM 23193 / KCTC 12865 / 04OKA010-24)</name>
    <dbReference type="NCBI Taxonomy" id="583355"/>
    <lineage>
        <taxon>Bacteria</taxon>
        <taxon>Pseudomonadati</taxon>
        <taxon>Verrucomicrobiota</taxon>
        <taxon>Opitutia</taxon>
        <taxon>Puniceicoccales</taxon>
        <taxon>Coraliomargaritaceae</taxon>
        <taxon>Coraliomargarita</taxon>
    </lineage>
</organism>
<dbReference type="KEGG" id="caa:Caka_2924"/>
<proteinExistence type="predicted"/>
<sequence>MFDVRCAHPMILTGFTDEAGQDLETQIKATKELGWTHLSARSINGKNLHDLPEDEFAAVADRLDEAGIQVIEFGSLIGSWSKPIESDFALTLAEIDRAIPRMQRLGTQMIRIMSYGQKPWGEDQQEAERFRRLREIVQRFADAGLSAIHENCMNWGGFSAQHSLRLVEEVPGLKLIFDTGNPVFQRDRSKPEPYPWQDALEFYQAVKAHVVHVHIKDCLNPPAGSDEPEKYTLPGEGQGRLPEILSALKADGYQGAYAIEPHVATVFHAKEGDAVDAQQCYTSYVEYGKAFAALARATD</sequence>
<dbReference type="STRING" id="583355.Caka_2924"/>
<keyword evidence="3" id="KW-1185">Reference proteome</keyword>
<dbReference type="HOGENOM" id="CLU_050006_2_0_0"/>
<evidence type="ECO:0000313" key="2">
    <source>
        <dbReference type="EMBL" id="ADE55937.1"/>
    </source>
</evidence>
<dbReference type="InterPro" id="IPR013022">
    <property type="entry name" value="Xyl_isomerase-like_TIM-brl"/>
</dbReference>
<reference evidence="2 3" key="1">
    <citation type="journal article" date="2010" name="Stand. Genomic Sci.">
        <title>Complete genome sequence of Coraliomargarita akajimensis type strain (04OKA010-24).</title>
        <authorList>
            <person name="Mavromatis K."/>
            <person name="Abt B."/>
            <person name="Brambilla E."/>
            <person name="Lapidus A."/>
            <person name="Copeland A."/>
            <person name="Deshpande S."/>
            <person name="Nolan M."/>
            <person name="Lucas S."/>
            <person name="Tice H."/>
            <person name="Cheng J.F."/>
            <person name="Han C."/>
            <person name="Detter J.C."/>
            <person name="Woyke T."/>
            <person name="Goodwin L."/>
            <person name="Pitluck S."/>
            <person name="Held B."/>
            <person name="Brettin T."/>
            <person name="Tapia R."/>
            <person name="Ivanova N."/>
            <person name="Mikhailova N."/>
            <person name="Pati A."/>
            <person name="Liolios K."/>
            <person name="Chen A."/>
            <person name="Palaniappan K."/>
            <person name="Land M."/>
            <person name="Hauser L."/>
            <person name="Chang Y.J."/>
            <person name="Jeffries C.D."/>
            <person name="Rohde M."/>
            <person name="Goker M."/>
            <person name="Bristow J."/>
            <person name="Eisen J.A."/>
            <person name="Markowitz V."/>
            <person name="Hugenholtz P."/>
            <person name="Klenk H.P."/>
            <person name="Kyrpides N.C."/>
        </authorList>
    </citation>
    <scope>NUCLEOTIDE SEQUENCE [LARGE SCALE GENOMIC DNA]</scope>
    <source>
        <strain evidence="3">DSM 45221 / IAM 15411 / JCM 23193 / KCTC 12865</strain>
    </source>
</reference>
<evidence type="ECO:0000259" key="1">
    <source>
        <dbReference type="Pfam" id="PF01261"/>
    </source>
</evidence>
<feature type="domain" description="Xylose isomerase-like TIM barrel" evidence="1">
    <location>
        <begin position="29"/>
        <end position="277"/>
    </location>
</feature>
<dbReference type="Proteomes" id="UP000000925">
    <property type="component" value="Chromosome"/>
</dbReference>
<dbReference type="Pfam" id="PF01261">
    <property type="entry name" value="AP_endonuc_2"/>
    <property type="match status" value="1"/>
</dbReference>
<dbReference type="InterPro" id="IPR036237">
    <property type="entry name" value="Xyl_isomerase-like_sf"/>
</dbReference>
<keyword evidence="2" id="KW-0413">Isomerase</keyword>
<dbReference type="AlphaFoldDB" id="D5ER93"/>
<dbReference type="eggNOG" id="COG1082">
    <property type="taxonomic scope" value="Bacteria"/>
</dbReference>
<name>D5ER93_CORAD</name>
<dbReference type="PANTHER" id="PTHR12110:SF21">
    <property type="entry name" value="XYLOSE ISOMERASE-LIKE TIM BARREL DOMAIN-CONTAINING PROTEIN"/>
    <property type="match status" value="1"/>
</dbReference>
<accession>D5ER93</accession>
<gene>
    <name evidence="2" type="ordered locus">Caka_2924</name>
</gene>
<dbReference type="Gene3D" id="3.20.20.150">
    <property type="entry name" value="Divalent-metal-dependent TIM barrel enzymes"/>
    <property type="match status" value="1"/>
</dbReference>
<dbReference type="GO" id="GO:0016853">
    <property type="term" value="F:isomerase activity"/>
    <property type="evidence" value="ECO:0007669"/>
    <property type="project" value="UniProtKB-KW"/>
</dbReference>
<evidence type="ECO:0000313" key="3">
    <source>
        <dbReference type="Proteomes" id="UP000000925"/>
    </source>
</evidence>
<dbReference type="EMBL" id="CP001998">
    <property type="protein sequence ID" value="ADE55937.1"/>
    <property type="molecule type" value="Genomic_DNA"/>
</dbReference>
<dbReference type="InterPro" id="IPR050312">
    <property type="entry name" value="IolE/XylAMocC-like"/>
</dbReference>
<dbReference type="PANTHER" id="PTHR12110">
    <property type="entry name" value="HYDROXYPYRUVATE ISOMERASE"/>
    <property type="match status" value="1"/>
</dbReference>